<reference evidence="1" key="1">
    <citation type="submission" date="2020-02" db="EMBL/GenBank/DDBJ databases">
        <authorList>
            <person name="Meier V. D."/>
        </authorList>
    </citation>
    <scope>NUCLEOTIDE SEQUENCE</scope>
    <source>
        <strain evidence="1">AVDCRST_MAG52</strain>
    </source>
</reference>
<name>A0A6J4IDE6_9ACTN</name>
<sequence length="376" mass="40272">MRARPDGVRASVSGVRSVTRREVLGLRVRAQQLDRESGTVADTAILDLGPQDTGADGARWALALRGVSAPAEDDLATAWTIRGAPHVYRRADLPGVAAATAPFSDADAGKRIFDASKPLRAAGIPNLTALDVVADAMRSIVTGPMVKGEMSGRLTAVLDEPYLRFCVPCGATHPYEQPFRLSALRAGLELEPGTSPPVLRPIPGFTPADEVPERLDVVRAYLRLLGPATPKLVAGYLDAPVKDVQARWPRDAVEVDVDGQRRWLLEDDLDALGDPPRGTRLLAPFDLHLQARDRALLVGDAARAKDLWRTLGRPGGVLVDGEVVGTWRARRTGSGAGVEVSSWDAVDAPTRRTVAEQAERLAASRGLALRTVDIPD</sequence>
<gene>
    <name evidence="1" type="ORF">AVDCRST_MAG52-1954</name>
</gene>
<organism evidence="1">
    <name type="scientific">uncultured Blastococcus sp</name>
    <dbReference type="NCBI Taxonomy" id="217144"/>
    <lineage>
        <taxon>Bacteria</taxon>
        <taxon>Bacillati</taxon>
        <taxon>Actinomycetota</taxon>
        <taxon>Actinomycetes</taxon>
        <taxon>Geodermatophilales</taxon>
        <taxon>Geodermatophilaceae</taxon>
        <taxon>Blastococcus</taxon>
        <taxon>environmental samples</taxon>
    </lineage>
</organism>
<dbReference type="Pfam" id="PF06224">
    <property type="entry name" value="AlkZ-like"/>
    <property type="match status" value="1"/>
</dbReference>
<proteinExistence type="predicted"/>
<protein>
    <recommendedName>
        <fullName evidence="2">Winged helix DNA-binding domain-containing protein</fullName>
    </recommendedName>
</protein>
<dbReference type="PANTHER" id="PTHR38479">
    <property type="entry name" value="LMO0824 PROTEIN"/>
    <property type="match status" value="1"/>
</dbReference>
<evidence type="ECO:0008006" key="2">
    <source>
        <dbReference type="Google" id="ProtNLM"/>
    </source>
</evidence>
<dbReference type="EMBL" id="CADCTN010000136">
    <property type="protein sequence ID" value="CAA9247131.1"/>
    <property type="molecule type" value="Genomic_DNA"/>
</dbReference>
<evidence type="ECO:0000313" key="1">
    <source>
        <dbReference type="EMBL" id="CAA9247131.1"/>
    </source>
</evidence>
<dbReference type="AlphaFoldDB" id="A0A6J4IDE6"/>
<accession>A0A6J4IDE6</accession>
<dbReference type="PANTHER" id="PTHR38479:SF2">
    <property type="entry name" value="WINGED HELIX DNA-BINDING DOMAIN-CONTAINING PROTEIN"/>
    <property type="match status" value="1"/>
</dbReference>
<dbReference type="InterPro" id="IPR009351">
    <property type="entry name" value="AlkZ-like"/>
</dbReference>